<dbReference type="RefSeq" id="WP_115170560.1">
    <property type="nucleotide sequence ID" value="NZ_UGYW01000002.1"/>
</dbReference>
<dbReference type="Proteomes" id="UP000254893">
    <property type="component" value="Unassembled WGS sequence"/>
</dbReference>
<evidence type="ECO:0000313" key="2">
    <source>
        <dbReference type="Proteomes" id="UP000254893"/>
    </source>
</evidence>
<dbReference type="AlphaFoldDB" id="A0A380CER4"/>
<name>A0A380CER4_SPHSI</name>
<reference evidence="1 2" key="1">
    <citation type="submission" date="2018-06" db="EMBL/GenBank/DDBJ databases">
        <authorList>
            <consortium name="Pathogen Informatics"/>
            <person name="Doyle S."/>
        </authorList>
    </citation>
    <scope>NUCLEOTIDE SEQUENCE [LARGE SCALE GENOMIC DNA]</scope>
    <source>
        <strain evidence="1 2">NCTC11388</strain>
    </source>
</reference>
<evidence type="ECO:0000313" key="1">
    <source>
        <dbReference type="EMBL" id="SUJ19037.1"/>
    </source>
</evidence>
<sequence length="410" mass="44344">MALEEYNRFSDQDRIAKDANLEITEAFFPPYFESLQLLDIGDNDPAKVGAIATFKDGTKTNLAIYQGGGTWTVGTGYTDAEIDAMITAAKNRANHTGTQAINTIEGLEAALDNIGLNNIESISGINGRDYFIGEATRDRSSRFYINYDTILTNEGGHGISDYSKISQVGNGSGYASFDCRPEITGTGDWDHAVGFQSRIVYNGSGSITNRLDAVRAAVNHIGSGSINQTTGVYIYQPQGEGDIVTNVGVYIEPMEGRGENNYAIYTNSGKNRLGDDLEVSGGISSQKITLPNNANAAIEFYGTSDYRINMMPASVGGRIGENTSDFNMYFKMSSANNRGFVFQAGVNGDNVAGIDYLGNSTFKSFRLSDLNIPPSSSSDAGIKGEIRISTGYIYVCIETNTWVRAELTTW</sequence>
<organism evidence="1 2">
    <name type="scientific">Sphingobacterium spiritivorum</name>
    <name type="common">Flavobacterium spiritivorum</name>
    <dbReference type="NCBI Taxonomy" id="258"/>
    <lineage>
        <taxon>Bacteria</taxon>
        <taxon>Pseudomonadati</taxon>
        <taxon>Bacteroidota</taxon>
        <taxon>Sphingobacteriia</taxon>
        <taxon>Sphingobacteriales</taxon>
        <taxon>Sphingobacteriaceae</taxon>
        <taxon>Sphingobacterium</taxon>
    </lineage>
</organism>
<dbReference type="EMBL" id="UGYW01000002">
    <property type="protein sequence ID" value="SUJ19037.1"/>
    <property type="molecule type" value="Genomic_DNA"/>
</dbReference>
<proteinExistence type="predicted"/>
<gene>
    <name evidence="1" type="ORF">NCTC11388_02820</name>
</gene>
<protein>
    <submittedName>
        <fullName evidence="1">Uncharacterized protein</fullName>
    </submittedName>
</protein>
<accession>A0A380CER4</accession>